<sequence>MFRLLAGGARNPFIRHSSSSVQFPTGQSTPKPTLGQFKWPIANTLLIAATTAAILNAVYYKLEADERETALSEKAALLEQRIQQLVDEKKQVVAEESARKNKSWWKFW</sequence>
<evidence type="ECO:0000313" key="2">
    <source>
        <dbReference type="EMBL" id="KAA8901184.1"/>
    </source>
</evidence>
<accession>A0A642UT00</accession>
<dbReference type="EMBL" id="SWFT01000105">
    <property type="protein sequence ID" value="KAA8901184.1"/>
    <property type="molecule type" value="Genomic_DNA"/>
</dbReference>
<feature type="coiled-coil region" evidence="1">
    <location>
        <begin position="68"/>
        <end position="95"/>
    </location>
</feature>
<keyword evidence="1" id="KW-0175">Coiled coil</keyword>
<dbReference type="OrthoDB" id="4010196at2759"/>
<name>A0A642UT00_DIURU</name>
<reference evidence="2 3" key="1">
    <citation type="submission" date="2019-07" db="EMBL/GenBank/DDBJ databases">
        <title>Genome assembly of two rare yeast pathogens: Diutina rugosa and Trichomonascus ciferrii.</title>
        <authorList>
            <person name="Mixao V."/>
            <person name="Saus E."/>
            <person name="Hansen A."/>
            <person name="Lass-Flor C."/>
            <person name="Gabaldon T."/>
        </authorList>
    </citation>
    <scope>NUCLEOTIDE SEQUENCE [LARGE SCALE GENOMIC DNA]</scope>
    <source>
        <strain evidence="2 3">CBS 613</strain>
    </source>
</reference>
<keyword evidence="3" id="KW-1185">Reference proteome</keyword>
<dbReference type="OMA" id="KWPIANT"/>
<gene>
    <name evidence="2" type="ORF">DIURU_003554</name>
</gene>
<organism evidence="2 3">
    <name type="scientific">Diutina rugosa</name>
    <name type="common">Yeast</name>
    <name type="synonym">Candida rugosa</name>
    <dbReference type="NCBI Taxonomy" id="5481"/>
    <lineage>
        <taxon>Eukaryota</taxon>
        <taxon>Fungi</taxon>
        <taxon>Dikarya</taxon>
        <taxon>Ascomycota</taxon>
        <taxon>Saccharomycotina</taxon>
        <taxon>Pichiomycetes</taxon>
        <taxon>Debaryomycetaceae</taxon>
        <taxon>Diutina</taxon>
    </lineage>
</organism>
<dbReference type="Proteomes" id="UP000449547">
    <property type="component" value="Unassembled WGS sequence"/>
</dbReference>
<comment type="caution">
    <text evidence="2">The sequence shown here is derived from an EMBL/GenBank/DDBJ whole genome shotgun (WGS) entry which is preliminary data.</text>
</comment>
<dbReference type="RefSeq" id="XP_034011807.1">
    <property type="nucleotide sequence ID" value="XM_034156329.1"/>
</dbReference>
<dbReference type="AlphaFoldDB" id="A0A642UT00"/>
<evidence type="ECO:0000256" key="1">
    <source>
        <dbReference type="SAM" id="Coils"/>
    </source>
</evidence>
<evidence type="ECO:0000313" key="3">
    <source>
        <dbReference type="Proteomes" id="UP000449547"/>
    </source>
</evidence>
<proteinExistence type="predicted"/>
<dbReference type="GeneID" id="54782205"/>
<protein>
    <submittedName>
        <fullName evidence="2">Uncharacterized protein</fullName>
    </submittedName>
</protein>
<dbReference type="VEuPathDB" id="FungiDB:DIURU_003554"/>